<organism evidence="1 2">
    <name type="scientific">Capnocytophaga canis</name>
    <dbReference type="NCBI Taxonomy" id="1848903"/>
    <lineage>
        <taxon>Bacteria</taxon>
        <taxon>Pseudomonadati</taxon>
        <taxon>Bacteroidota</taxon>
        <taxon>Flavobacteriia</taxon>
        <taxon>Flavobacteriales</taxon>
        <taxon>Flavobacteriaceae</taxon>
        <taxon>Capnocytophaga</taxon>
    </lineage>
</organism>
<proteinExistence type="predicted"/>
<protein>
    <submittedName>
        <fullName evidence="1">Uncharacterized protein</fullName>
    </submittedName>
</protein>
<sequence length="205" mass="23695">MKRFTFLLSIAFLSITFGQEKIKVTSVYGSENKEVQVLLDFENIYIQTLTFHGTTIKCKHYEVTISEYENGNLVRTETLFDGSESDYFRNQSNTLPLTFFFKMADGKFKGFLRGERFGSKKVYFDLKSESDMYVLKDFFGSSNEWFFTSDTNKTTAIFAIITPKINPDGSGSYCEVAQSDIAPERFGTHFLIPHYFLVSIRFKEK</sequence>
<dbReference type="AlphaFoldDB" id="A0A0B7IUP7"/>
<evidence type="ECO:0000313" key="1">
    <source>
        <dbReference type="EMBL" id="CEN53653.1"/>
    </source>
</evidence>
<evidence type="ECO:0000313" key="2">
    <source>
        <dbReference type="Proteomes" id="UP000038200"/>
    </source>
</evidence>
<name>A0A0B7IUP7_9FLAO</name>
<accession>A0A0B7IUP7</accession>
<reference evidence="1 2" key="1">
    <citation type="submission" date="2015-01" db="EMBL/GenBank/DDBJ databases">
        <authorList>
            <person name="Xiang T."/>
            <person name="Song Y."/>
            <person name="Huang L."/>
            <person name="Wang B."/>
            <person name="Wu P."/>
        </authorList>
    </citation>
    <scope>NUCLEOTIDE SEQUENCE [LARGE SCALE GENOMIC DNA]</scope>
    <source>
        <strain evidence="1 2">CcD93</strain>
    </source>
</reference>
<dbReference type="EMBL" id="CDOL01000240">
    <property type="protein sequence ID" value="CEN53653.1"/>
    <property type="molecule type" value="Genomic_DNA"/>
</dbReference>
<gene>
    <name evidence="1" type="ORF">CCAND93_500021</name>
</gene>
<dbReference type="OrthoDB" id="883791at2"/>
<dbReference type="RefSeq" id="WP_042008570.1">
    <property type="nucleotide sequence ID" value="NZ_CDOL01000240.1"/>
</dbReference>
<dbReference type="Proteomes" id="UP000038200">
    <property type="component" value="Unassembled WGS sequence"/>
</dbReference>